<keyword evidence="4 11" id="KW-0963">Cytoplasm</keyword>
<dbReference type="PROSITE" id="PS50861">
    <property type="entry name" value="AA_TRNA_LIGASE_II_GLYAB"/>
    <property type="match status" value="1"/>
</dbReference>
<evidence type="ECO:0000256" key="9">
    <source>
        <dbReference type="ARBA" id="ARBA00023146"/>
    </source>
</evidence>
<evidence type="ECO:0000256" key="7">
    <source>
        <dbReference type="ARBA" id="ARBA00022840"/>
    </source>
</evidence>
<comment type="similarity">
    <text evidence="2 11">Belongs to the class-II aminoacyl-tRNA synthetase family.</text>
</comment>
<dbReference type="InterPro" id="IPR006194">
    <property type="entry name" value="Gly-tRNA-synth_heterodimer"/>
</dbReference>
<evidence type="ECO:0000256" key="2">
    <source>
        <dbReference type="ARBA" id="ARBA00008226"/>
    </source>
</evidence>
<evidence type="ECO:0000256" key="10">
    <source>
        <dbReference type="ARBA" id="ARBA00047937"/>
    </source>
</evidence>
<dbReference type="GO" id="GO:0005829">
    <property type="term" value="C:cytosol"/>
    <property type="evidence" value="ECO:0007669"/>
    <property type="project" value="TreeGrafter"/>
</dbReference>
<dbReference type="Proteomes" id="UP000294412">
    <property type="component" value="Chromosome"/>
</dbReference>
<dbReference type="EC" id="6.1.1.14" evidence="11"/>
<dbReference type="GO" id="GO:0006426">
    <property type="term" value="P:glycyl-tRNA aminoacylation"/>
    <property type="evidence" value="ECO:0007669"/>
    <property type="project" value="UniProtKB-UniRule"/>
</dbReference>
<evidence type="ECO:0000256" key="8">
    <source>
        <dbReference type="ARBA" id="ARBA00022917"/>
    </source>
</evidence>
<keyword evidence="6 11" id="KW-0547">Nucleotide-binding</keyword>
<evidence type="ECO:0000259" key="12">
    <source>
        <dbReference type="Pfam" id="PF05746"/>
    </source>
</evidence>
<evidence type="ECO:0000256" key="11">
    <source>
        <dbReference type="HAMAP-Rule" id="MF_00255"/>
    </source>
</evidence>
<dbReference type="OrthoDB" id="9775440at2"/>
<evidence type="ECO:0000256" key="6">
    <source>
        <dbReference type="ARBA" id="ARBA00022741"/>
    </source>
</evidence>
<dbReference type="InterPro" id="IPR015944">
    <property type="entry name" value="Gly-tRNA-synth_bsu"/>
</dbReference>
<dbReference type="GO" id="GO:0006420">
    <property type="term" value="P:arginyl-tRNA aminoacylation"/>
    <property type="evidence" value="ECO:0007669"/>
    <property type="project" value="InterPro"/>
</dbReference>
<keyword evidence="5 11" id="KW-0436">Ligase</keyword>
<evidence type="ECO:0000313" key="14">
    <source>
        <dbReference type="Proteomes" id="UP000294412"/>
    </source>
</evidence>
<evidence type="ECO:0000313" key="13">
    <source>
        <dbReference type="EMBL" id="VFP79591.1"/>
    </source>
</evidence>
<evidence type="ECO:0000256" key="1">
    <source>
        <dbReference type="ARBA" id="ARBA00004496"/>
    </source>
</evidence>
<evidence type="ECO:0000256" key="3">
    <source>
        <dbReference type="ARBA" id="ARBA00011209"/>
    </source>
</evidence>
<evidence type="ECO:0000256" key="5">
    <source>
        <dbReference type="ARBA" id="ARBA00022598"/>
    </source>
</evidence>
<dbReference type="GO" id="GO:0004814">
    <property type="term" value="F:arginine-tRNA ligase activity"/>
    <property type="evidence" value="ECO:0007669"/>
    <property type="project" value="InterPro"/>
</dbReference>
<comment type="subcellular location">
    <subcellularLocation>
        <location evidence="1 11">Cytoplasm</location>
    </subcellularLocation>
</comment>
<dbReference type="PANTHER" id="PTHR30075:SF2">
    <property type="entry name" value="GLYCINE--TRNA LIGASE, CHLOROPLASTIC_MITOCHONDRIAL 2"/>
    <property type="match status" value="1"/>
</dbReference>
<dbReference type="RefSeq" id="WP_157993382.1">
    <property type="nucleotide sequence ID" value="NZ_LR217703.1"/>
</dbReference>
<feature type="domain" description="DALR anticodon binding" evidence="12">
    <location>
        <begin position="583"/>
        <end position="679"/>
    </location>
</feature>
<dbReference type="Pfam" id="PF02092">
    <property type="entry name" value="tRNA_synt_2f"/>
    <property type="match status" value="1"/>
</dbReference>
<dbReference type="AlphaFoldDB" id="A0A451D1T7"/>
<dbReference type="SUPFAM" id="SSF109604">
    <property type="entry name" value="HD-domain/PDEase-like"/>
    <property type="match status" value="1"/>
</dbReference>
<dbReference type="GO" id="GO:0004820">
    <property type="term" value="F:glycine-tRNA ligase activity"/>
    <property type="evidence" value="ECO:0007669"/>
    <property type="project" value="UniProtKB-UniRule"/>
</dbReference>
<dbReference type="InterPro" id="IPR008909">
    <property type="entry name" value="DALR_anticod-bd"/>
</dbReference>
<organism evidence="13 14">
    <name type="scientific">Candidatus Erwinia haradaeae</name>
    <dbReference type="NCBI Taxonomy" id="1922217"/>
    <lineage>
        <taxon>Bacteria</taxon>
        <taxon>Pseudomonadati</taxon>
        <taxon>Pseudomonadota</taxon>
        <taxon>Gammaproteobacteria</taxon>
        <taxon>Enterobacterales</taxon>
        <taxon>Erwiniaceae</taxon>
        <taxon>Erwinia</taxon>
    </lineage>
</organism>
<reference evidence="13 14" key="1">
    <citation type="submission" date="2019-02" db="EMBL/GenBank/DDBJ databases">
        <authorList>
            <person name="Manzano-Marin A."/>
            <person name="Manzano-Marin A."/>
        </authorList>
    </citation>
    <scope>NUCLEOTIDE SEQUENCE [LARGE SCALE GENOMIC DNA]</scope>
    <source>
        <strain evidence="13 14">ErCicuneomaculata</strain>
    </source>
</reference>
<proteinExistence type="inferred from homology"/>
<keyword evidence="7 11" id="KW-0067">ATP-binding</keyword>
<evidence type="ECO:0000256" key="4">
    <source>
        <dbReference type="ARBA" id="ARBA00022490"/>
    </source>
</evidence>
<comment type="subunit">
    <text evidence="3 11">Tetramer of two alpha and two beta subunits.</text>
</comment>
<keyword evidence="8 11" id="KW-0648">Protein biosynthesis</keyword>
<gene>
    <name evidence="11 13" type="primary">glyS</name>
    <name evidence="13" type="ORF">ERCICUMA2628_140</name>
</gene>
<keyword evidence="9 11" id="KW-0030">Aminoacyl-tRNA synthetase</keyword>
<dbReference type="EMBL" id="LR217703">
    <property type="protein sequence ID" value="VFP79591.1"/>
    <property type="molecule type" value="Genomic_DNA"/>
</dbReference>
<dbReference type="PRINTS" id="PR01045">
    <property type="entry name" value="TRNASYNTHGB"/>
</dbReference>
<dbReference type="GO" id="GO:0005524">
    <property type="term" value="F:ATP binding"/>
    <property type="evidence" value="ECO:0007669"/>
    <property type="project" value="UniProtKB-UniRule"/>
</dbReference>
<accession>A0A451D1T7</accession>
<protein>
    <recommendedName>
        <fullName evidence="11">Glycine--tRNA ligase beta subunit</fullName>
        <ecNumber evidence="11">6.1.1.14</ecNumber>
    </recommendedName>
    <alternativeName>
        <fullName evidence="11">Glycyl-tRNA synthetase beta subunit</fullName>
        <shortName evidence="11">GlyRS</shortName>
    </alternativeName>
</protein>
<dbReference type="HAMAP" id="MF_00255">
    <property type="entry name" value="Gly_tRNA_synth_beta"/>
    <property type="match status" value="1"/>
</dbReference>
<comment type="catalytic activity">
    <reaction evidence="10 11">
        <text>tRNA(Gly) + glycine + ATP = glycyl-tRNA(Gly) + AMP + diphosphate</text>
        <dbReference type="Rhea" id="RHEA:16013"/>
        <dbReference type="Rhea" id="RHEA-COMP:9664"/>
        <dbReference type="Rhea" id="RHEA-COMP:9683"/>
        <dbReference type="ChEBI" id="CHEBI:30616"/>
        <dbReference type="ChEBI" id="CHEBI:33019"/>
        <dbReference type="ChEBI" id="CHEBI:57305"/>
        <dbReference type="ChEBI" id="CHEBI:78442"/>
        <dbReference type="ChEBI" id="CHEBI:78522"/>
        <dbReference type="ChEBI" id="CHEBI:456215"/>
        <dbReference type="EC" id="6.1.1.14"/>
    </reaction>
</comment>
<dbReference type="NCBIfam" id="TIGR00211">
    <property type="entry name" value="glyS"/>
    <property type="match status" value="1"/>
</dbReference>
<name>A0A451D1T7_9GAMM</name>
<sequence>MNKQTFLVEIGTEELPPKSLRFLAESFANNLISELNSIYLSYRTIHWFATPRRLALLVYDLSVMQSERIVQYRGPAIKIAFDCHGLPTQAALSWARTYGITIDQAERLVNNKGEWLMYNAKIPGKKAEQLLPEVISLCLKKLPTLKQMRWGISNFQFIRPVHTIILMLGNTLIPANIFGIDSSAKIYGHRFIGEQTLIIDHADNYLKILLENGKVEANYFKRKKIIQKDAKSAAEKINGIVKIDNILLEEVASLVEWPIVLIAKFEEKFLMIPSDALVHSIVTHQKYFPVYSKTDKLLPYFIFVSNITSSDPQLIISGHEKVIRARLEDAMFFFKNDCKNPLENNLPLLEKVIFQKKLGNLLEKTYRIQDLAEWIATHIHSDACHARRAGLLSKCDLISQMVIEFTEIQGVMGMHYARLGGESEEVAVALMEQYKPRFSGDSLPSHPVSYALSIADKMDTLVGIFGINQHPTGDKDPFALRRLALGVLRIIIEKKLSLDLYTLSVKAIDLYNNKILNSNTTCDIIKFMLGRLYTWYKEKGYRVDTIQSVLACHLTKPIDIDVRIQAITYFRSTEQSVIRLSLVHKRIVNILSQTNEKLNNTVYKNLLKEPEEIQLNNRITAINVNLNSFLLKEQYKDILMDLILLNKEINNFFNKVLVNSPEKKLRMNRLTLLSRLNHLFLTIADLTLLKE</sequence>
<dbReference type="Pfam" id="PF05746">
    <property type="entry name" value="DALR_1"/>
    <property type="match status" value="1"/>
</dbReference>
<dbReference type="PANTHER" id="PTHR30075">
    <property type="entry name" value="GLYCYL-TRNA SYNTHETASE"/>
    <property type="match status" value="1"/>
</dbReference>